<evidence type="ECO:0000313" key="1">
    <source>
        <dbReference type="EMBL" id="RKR81347.1"/>
    </source>
</evidence>
<keyword evidence="2" id="KW-1185">Reference proteome</keyword>
<evidence type="ECO:0008006" key="3">
    <source>
        <dbReference type="Google" id="ProtNLM"/>
    </source>
</evidence>
<dbReference type="EMBL" id="RBKU01000001">
    <property type="protein sequence ID" value="RKR81347.1"/>
    <property type="molecule type" value="Genomic_DNA"/>
</dbReference>
<dbReference type="RefSeq" id="WP_121197055.1">
    <property type="nucleotide sequence ID" value="NZ_RBKU01000001.1"/>
</dbReference>
<reference evidence="1 2" key="1">
    <citation type="submission" date="2018-10" db="EMBL/GenBank/DDBJ databases">
        <title>Genomic Encyclopedia of Archaeal and Bacterial Type Strains, Phase II (KMG-II): from individual species to whole genera.</title>
        <authorList>
            <person name="Goeker M."/>
        </authorList>
    </citation>
    <scope>NUCLEOTIDE SEQUENCE [LARGE SCALE GENOMIC DNA]</scope>
    <source>
        <strain evidence="1 2">DSM 18602</strain>
    </source>
</reference>
<dbReference type="OrthoDB" id="964061at2"/>
<sequence length="78" mass="8940">MIRTILKSDKNSLTLELPDDLVGKMIEVIAFSVEDAKVFEKDTAPKETRVAILKDKLKHFTFNSGGYKFDRDEANDYE</sequence>
<name>A0A495IXB0_9SPHI</name>
<accession>A0A495IXB0</accession>
<organism evidence="1 2">
    <name type="scientific">Mucilaginibacter gracilis</name>
    <dbReference type="NCBI Taxonomy" id="423350"/>
    <lineage>
        <taxon>Bacteria</taxon>
        <taxon>Pseudomonadati</taxon>
        <taxon>Bacteroidota</taxon>
        <taxon>Sphingobacteriia</taxon>
        <taxon>Sphingobacteriales</taxon>
        <taxon>Sphingobacteriaceae</taxon>
        <taxon>Mucilaginibacter</taxon>
    </lineage>
</organism>
<comment type="caution">
    <text evidence="1">The sequence shown here is derived from an EMBL/GenBank/DDBJ whole genome shotgun (WGS) entry which is preliminary data.</text>
</comment>
<dbReference type="AlphaFoldDB" id="A0A495IXB0"/>
<gene>
    <name evidence="1" type="ORF">BDD43_1492</name>
</gene>
<dbReference type="Proteomes" id="UP000268007">
    <property type="component" value="Unassembled WGS sequence"/>
</dbReference>
<evidence type="ECO:0000313" key="2">
    <source>
        <dbReference type="Proteomes" id="UP000268007"/>
    </source>
</evidence>
<proteinExistence type="predicted"/>
<protein>
    <recommendedName>
        <fullName evidence="3">DUF2281 domain-containing protein</fullName>
    </recommendedName>
</protein>